<dbReference type="GO" id="GO:0005737">
    <property type="term" value="C:cytoplasm"/>
    <property type="evidence" value="ECO:0007669"/>
    <property type="project" value="TreeGrafter"/>
</dbReference>
<keyword evidence="3" id="KW-1185">Reference proteome</keyword>
<dbReference type="PANTHER" id="PTHR48079">
    <property type="entry name" value="PROTEIN YEEZ"/>
    <property type="match status" value="1"/>
</dbReference>
<gene>
    <name evidence="2" type="ORF">N7494_010888</name>
</gene>
<dbReference type="InterPro" id="IPR036291">
    <property type="entry name" value="NAD(P)-bd_dom_sf"/>
</dbReference>
<dbReference type="PANTHER" id="PTHR48079:SF6">
    <property type="entry name" value="NAD(P)-BINDING DOMAIN-CONTAINING PROTEIN-RELATED"/>
    <property type="match status" value="1"/>
</dbReference>
<dbReference type="AlphaFoldDB" id="A0AAD6G951"/>
<dbReference type="InterPro" id="IPR051783">
    <property type="entry name" value="NAD(P)-dependent_oxidoreduct"/>
</dbReference>
<proteinExistence type="predicted"/>
<sequence length="349" mass="38189">MAEYKLLLTGATGFIGGTVLQQLIETTAAKSWSLSLTAVVRRSDQADLLNSKGVHTILVSGLDDTEALEKAASEHDIVVNVALGRHYEGPKSLIRGLAKRREQKGADVHFIHLSGTTCIAAPSFRPYAFELRTFSDKDTDIYDYELSREAHEAYDQRTADVAVIQLGEALNVKTYISMPPTVYGRGTGWFKTQSHQVPNLIQNAIRSRCAEHIGSGLARTGLVHVVDLARLFALLVTKVLEGQPIPNGKDGYYFSNAGDTNWLEVTTLIGRVGFELGALDTPQPRSISLEVAAEKIGEGDVGFTETCFASNTSTRPEKSLGLGWKPLKTQKDWEESIRESFEAIVRGAH</sequence>
<evidence type="ECO:0000259" key="1">
    <source>
        <dbReference type="Pfam" id="PF01370"/>
    </source>
</evidence>
<comment type="caution">
    <text evidence="2">The sequence shown here is derived from an EMBL/GenBank/DDBJ whole genome shotgun (WGS) entry which is preliminary data.</text>
</comment>
<reference evidence="2 3" key="1">
    <citation type="journal article" date="2023" name="IMA Fungus">
        <title>Comparative genomic study of the Penicillium genus elucidates a diverse pangenome and 15 lateral gene transfer events.</title>
        <authorList>
            <person name="Petersen C."/>
            <person name="Sorensen T."/>
            <person name="Nielsen M.R."/>
            <person name="Sondergaard T.E."/>
            <person name="Sorensen J.L."/>
            <person name="Fitzpatrick D.A."/>
            <person name="Frisvad J.C."/>
            <person name="Nielsen K.L."/>
        </authorList>
    </citation>
    <scope>NUCLEOTIDE SEQUENCE [LARGE SCALE GENOMIC DNA]</scope>
    <source>
        <strain evidence="2 3">IBT 35679</strain>
    </source>
</reference>
<evidence type="ECO:0000313" key="3">
    <source>
        <dbReference type="Proteomes" id="UP001220324"/>
    </source>
</evidence>
<dbReference type="Proteomes" id="UP001220324">
    <property type="component" value="Unassembled WGS sequence"/>
</dbReference>
<feature type="domain" description="NAD-dependent epimerase/dehydratase" evidence="1">
    <location>
        <begin position="7"/>
        <end position="242"/>
    </location>
</feature>
<dbReference type="SUPFAM" id="SSF51735">
    <property type="entry name" value="NAD(P)-binding Rossmann-fold domains"/>
    <property type="match status" value="1"/>
</dbReference>
<evidence type="ECO:0000313" key="2">
    <source>
        <dbReference type="EMBL" id="KAJ5524238.1"/>
    </source>
</evidence>
<dbReference type="Gene3D" id="3.40.50.720">
    <property type="entry name" value="NAD(P)-binding Rossmann-like Domain"/>
    <property type="match status" value="1"/>
</dbReference>
<organism evidence="2 3">
    <name type="scientific">Penicillium frequentans</name>
    <dbReference type="NCBI Taxonomy" id="3151616"/>
    <lineage>
        <taxon>Eukaryota</taxon>
        <taxon>Fungi</taxon>
        <taxon>Dikarya</taxon>
        <taxon>Ascomycota</taxon>
        <taxon>Pezizomycotina</taxon>
        <taxon>Eurotiomycetes</taxon>
        <taxon>Eurotiomycetidae</taxon>
        <taxon>Eurotiales</taxon>
        <taxon>Aspergillaceae</taxon>
        <taxon>Penicillium</taxon>
    </lineage>
</organism>
<dbReference type="Pfam" id="PF01370">
    <property type="entry name" value="Epimerase"/>
    <property type="match status" value="1"/>
</dbReference>
<dbReference type="GO" id="GO:0004029">
    <property type="term" value="F:aldehyde dehydrogenase (NAD+) activity"/>
    <property type="evidence" value="ECO:0007669"/>
    <property type="project" value="TreeGrafter"/>
</dbReference>
<accession>A0AAD6G951</accession>
<dbReference type="InterPro" id="IPR001509">
    <property type="entry name" value="Epimerase_deHydtase"/>
</dbReference>
<protein>
    <submittedName>
        <fullName evidence="2">NAD dependent epimerase/dehydratase</fullName>
    </submittedName>
</protein>
<dbReference type="EMBL" id="JAQIZZ010000008">
    <property type="protein sequence ID" value="KAJ5524238.1"/>
    <property type="molecule type" value="Genomic_DNA"/>
</dbReference>
<name>A0AAD6G951_9EURO</name>